<accession>A0AAD5TD93</accession>
<reference evidence="2" key="1">
    <citation type="submission" date="2020-05" db="EMBL/GenBank/DDBJ databases">
        <title>Phylogenomic resolution of chytrid fungi.</title>
        <authorList>
            <person name="Stajich J.E."/>
            <person name="Amses K."/>
            <person name="Simmons R."/>
            <person name="Seto K."/>
            <person name="Myers J."/>
            <person name="Bonds A."/>
            <person name="Quandt C.A."/>
            <person name="Barry K."/>
            <person name="Liu P."/>
            <person name="Grigoriev I."/>
            <person name="Longcore J.E."/>
            <person name="James T.Y."/>
        </authorList>
    </citation>
    <scope>NUCLEOTIDE SEQUENCE</scope>
    <source>
        <strain evidence="2">JEL0379</strain>
    </source>
</reference>
<dbReference type="Proteomes" id="UP001212152">
    <property type="component" value="Unassembled WGS sequence"/>
</dbReference>
<dbReference type="InterPro" id="IPR016163">
    <property type="entry name" value="Ald_DH_C"/>
</dbReference>
<proteinExistence type="predicted"/>
<evidence type="ECO:0000259" key="1">
    <source>
        <dbReference type="Pfam" id="PF00171"/>
    </source>
</evidence>
<dbReference type="Pfam" id="PF00171">
    <property type="entry name" value="Aldedh"/>
    <property type="match status" value="1"/>
</dbReference>
<sequence length="492" mass="52095">MTYSYSPELAPFLRELSQLIDGQKSLPTGKCAEASLDPEGTTRDANTLEPLSPIVATSEADVAKALSAAVTFHRKGEWAKKTLAERQEVFDRLAAELEKRGTLIGEADSIDIGAVGMFRKISETLSPIVFRRSLDKMLKEFPAHREVLNAEGAKIADASWLPRGPAVVICPTNAPVGSSMVQLGYAIQSGCPVIVKPSPWSAHSFNVVIDAICAADVPAGLIQIVQGGAHVGKALVDSPLVKSVCFTGSVAAGLEVAATCSKRLAPYVLELGGANPFIVLRDADVEAAARVLISSLSLVNGQYCCGAGRVLVHADVRAAFLDAFTTQAAAIKLGHSLNEETETGPLCVGLERPLKSRIEEIVKAGATLLESTPQPTGLAGTFMGPTLLLDPPTSLAPEIFGPVATLNTFTTIDQAIDLAQISESRLKGYVFGGKDGAAEIMKGVDCAWWDHNCFQPDRPQARGDGFLGLCGYGELTPPVFMYEKYISLVGES</sequence>
<protein>
    <recommendedName>
        <fullName evidence="1">Aldehyde dehydrogenase domain-containing protein</fullName>
    </recommendedName>
</protein>
<dbReference type="Gene3D" id="3.40.309.10">
    <property type="entry name" value="Aldehyde Dehydrogenase, Chain A, domain 2"/>
    <property type="match status" value="1"/>
</dbReference>
<comment type="caution">
    <text evidence="2">The sequence shown here is derived from an EMBL/GenBank/DDBJ whole genome shotgun (WGS) entry which is preliminary data.</text>
</comment>
<dbReference type="PANTHER" id="PTHR42804">
    <property type="entry name" value="ALDEHYDE DEHYDROGENASE"/>
    <property type="match status" value="1"/>
</dbReference>
<gene>
    <name evidence="2" type="ORF">HDU87_008374</name>
</gene>
<dbReference type="InterPro" id="IPR016161">
    <property type="entry name" value="Ald_DH/histidinol_DH"/>
</dbReference>
<dbReference type="EMBL" id="JADGJQ010000087">
    <property type="protein sequence ID" value="KAJ3171348.1"/>
    <property type="molecule type" value="Genomic_DNA"/>
</dbReference>
<evidence type="ECO:0000313" key="3">
    <source>
        <dbReference type="Proteomes" id="UP001212152"/>
    </source>
</evidence>
<dbReference type="InterPro" id="IPR015590">
    <property type="entry name" value="Aldehyde_DH_dom"/>
</dbReference>
<organism evidence="2 3">
    <name type="scientific">Geranomyces variabilis</name>
    <dbReference type="NCBI Taxonomy" id="109894"/>
    <lineage>
        <taxon>Eukaryota</taxon>
        <taxon>Fungi</taxon>
        <taxon>Fungi incertae sedis</taxon>
        <taxon>Chytridiomycota</taxon>
        <taxon>Chytridiomycota incertae sedis</taxon>
        <taxon>Chytridiomycetes</taxon>
        <taxon>Spizellomycetales</taxon>
        <taxon>Powellomycetaceae</taxon>
        <taxon>Geranomyces</taxon>
    </lineage>
</organism>
<dbReference type="PANTHER" id="PTHR42804:SF1">
    <property type="entry name" value="ALDEHYDE DEHYDROGENASE-RELATED"/>
    <property type="match status" value="1"/>
</dbReference>
<dbReference type="Gene3D" id="3.40.605.10">
    <property type="entry name" value="Aldehyde Dehydrogenase, Chain A, domain 1"/>
    <property type="match status" value="1"/>
</dbReference>
<feature type="domain" description="Aldehyde dehydrogenase" evidence="1">
    <location>
        <begin position="47"/>
        <end position="456"/>
    </location>
</feature>
<dbReference type="GO" id="GO:0016620">
    <property type="term" value="F:oxidoreductase activity, acting on the aldehyde or oxo group of donors, NAD or NADP as acceptor"/>
    <property type="evidence" value="ECO:0007669"/>
    <property type="project" value="InterPro"/>
</dbReference>
<dbReference type="InterPro" id="IPR016162">
    <property type="entry name" value="Ald_DH_N"/>
</dbReference>
<name>A0AAD5TD93_9FUNG</name>
<evidence type="ECO:0000313" key="2">
    <source>
        <dbReference type="EMBL" id="KAJ3171348.1"/>
    </source>
</evidence>
<dbReference type="SUPFAM" id="SSF53720">
    <property type="entry name" value="ALDH-like"/>
    <property type="match status" value="1"/>
</dbReference>
<keyword evidence="3" id="KW-1185">Reference proteome</keyword>
<dbReference type="AlphaFoldDB" id="A0AAD5TD93"/>